<reference evidence="4 5" key="1">
    <citation type="submission" date="2021-06" db="EMBL/GenBank/DDBJ databases">
        <title>FDA dAtabase for Regulatory Grade micrObial Sequences (FDA-ARGOS): Supporting development and validation of Infectious Disease Dx tests.</title>
        <authorList>
            <person name="Sproer C."/>
            <person name="Gronow S."/>
            <person name="Severitt S."/>
            <person name="Schroder I."/>
            <person name="Tallon L."/>
            <person name="Sadzewicz L."/>
            <person name="Zhao X."/>
            <person name="Boylan J."/>
            <person name="Ott S."/>
            <person name="Bowen H."/>
            <person name="Vavikolanu K."/>
            <person name="Mehta A."/>
            <person name="Aluvathingal J."/>
            <person name="Nadendla S."/>
            <person name="Lowell S."/>
            <person name="Myers T."/>
            <person name="Yan Y."/>
        </authorList>
    </citation>
    <scope>NUCLEOTIDE SEQUENCE [LARGE SCALE GENOMIC DNA]</scope>
    <source>
        <strain evidence="4 5">FDAARGOS 1425</strain>
    </source>
</reference>
<keyword evidence="2" id="KW-1133">Transmembrane helix</keyword>
<name>A0ABX8KVL9_9CORY</name>
<dbReference type="EMBL" id="CP077302">
    <property type="protein sequence ID" value="QXB18617.1"/>
    <property type="molecule type" value="Genomic_DNA"/>
</dbReference>
<keyword evidence="2" id="KW-0812">Transmembrane</keyword>
<evidence type="ECO:0008006" key="6">
    <source>
        <dbReference type="Google" id="ProtNLM"/>
    </source>
</evidence>
<accession>A0ABX8KVL9</accession>
<keyword evidence="3" id="KW-0732">Signal</keyword>
<evidence type="ECO:0000256" key="3">
    <source>
        <dbReference type="SAM" id="SignalP"/>
    </source>
</evidence>
<sequence>MRNFRKAALAGATAVAVAFGSTAVATAETAKPEATPTPTYTSYPAPVRDQKPGVDNDAEKTNGSSTKLGNKLGVWSKDENGDAKVNGVDGRAIFGTKKRENGFNNQPDYAKAAYGLTIFTAVSAVVGLIVGPLYNFIVHGPVKF</sequence>
<feature type="transmembrane region" description="Helical" evidence="2">
    <location>
        <begin position="112"/>
        <end position="137"/>
    </location>
</feature>
<feature type="compositionally biased region" description="Basic and acidic residues" evidence="1">
    <location>
        <begin position="48"/>
        <end position="60"/>
    </location>
</feature>
<feature type="region of interest" description="Disordered" evidence="1">
    <location>
        <begin position="26"/>
        <end position="75"/>
    </location>
</feature>
<feature type="signal peptide" evidence="3">
    <location>
        <begin position="1"/>
        <end position="27"/>
    </location>
</feature>
<keyword evidence="5" id="KW-1185">Reference proteome</keyword>
<evidence type="ECO:0000256" key="2">
    <source>
        <dbReference type="SAM" id="Phobius"/>
    </source>
</evidence>
<dbReference type="Proteomes" id="UP000683520">
    <property type="component" value="Chromosome"/>
</dbReference>
<gene>
    <name evidence="4" type="ORF">I6L55_00350</name>
</gene>
<evidence type="ECO:0000313" key="4">
    <source>
        <dbReference type="EMBL" id="QXB18617.1"/>
    </source>
</evidence>
<evidence type="ECO:0000256" key="1">
    <source>
        <dbReference type="SAM" id="MobiDB-lite"/>
    </source>
</evidence>
<feature type="compositionally biased region" description="Low complexity" evidence="1">
    <location>
        <begin position="26"/>
        <end position="46"/>
    </location>
</feature>
<protein>
    <recommendedName>
        <fullName evidence="6">Or membrane protein</fullName>
    </recommendedName>
</protein>
<organism evidence="4 5">
    <name type="scientific">Corynebacterium coyleae</name>
    <dbReference type="NCBI Taxonomy" id="53374"/>
    <lineage>
        <taxon>Bacteria</taxon>
        <taxon>Bacillati</taxon>
        <taxon>Actinomycetota</taxon>
        <taxon>Actinomycetes</taxon>
        <taxon>Mycobacteriales</taxon>
        <taxon>Corynebacteriaceae</taxon>
        <taxon>Corynebacterium</taxon>
    </lineage>
</organism>
<feature type="chain" id="PRO_5046366438" description="Or membrane protein" evidence="3">
    <location>
        <begin position="28"/>
        <end position="144"/>
    </location>
</feature>
<proteinExistence type="predicted"/>
<evidence type="ECO:0000313" key="5">
    <source>
        <dbReference type="Proteomes" id="UP000683520"/>
    </source>
</evidence>
<dbReference type="GeneID" id="92748618"/>
<keyword evidence="2" id="KW-0472">Membrane</keyword>
<dbReference type="RefSeq" id="WP_092100203.1">
    <property type="nucleotide sequence ID" value="NZ_CP047198.1"/>
</dbReference>